<dbReference type="InterPro" id="IPR035918">
    <property type="entry name" value="CytB_endotoxin-like_sf"/>
</dbReference>
<reference evidence="3 4" key="1">
    <citation type="submission" date="2017-04" db="EMBL/GenBank/DDBJ databases">
        <title>Draft genome sequence of Zooshikella ganghwensis VG4 isolated from Red Sea sediments.</title>
        <authorList>
            <person name="Rehman Z."/>
            <person name="Alam I."/>
            <person name="Kamau A."/>
            <person name="Bajic V."/>
            <person name="Leiknes T."/>
        </authorList>
    </citation>
    <scope>NUCLEOTIDE SEQUENCE [LARGE SCALE GENOMIC DNA]</scope>
    <source>
        <strain evidence="3 4">VG4</strain>
    </source>
</reference>
<dbReference type="InterPro" id="IPR001615">
    <property type="entry name" value="Endotoxin_CytB"/>
</dbReference>
<dbReference type="GO" id="GO:0005576">
    <property type="term" value="C:extracellular region"/>
    <property type="evidence" value="ECO:0007669"/>
    <property type="project" value="InterPro"/>
</dbReference>
<dbReference type="RefSeq" id="WP_027708758.1">
    <property type="nucleotide sequence ID" value="NZ_JAEVHG010000017.1"/>
</dbReference>
<keyword evidence="4" id="KW-1185">Reference proteome</keyword>
<dbReference type="Proteomes" id="UP000257039">
    <property type="component" value="Unassembled WGS sequence"/>
</dbReference>
<name>A0A4P9VMF6_9GAMM</name>
<dbReference type="EMBL" id="NDXW01000001">
    <property type="protein sequence ID" value="RDH44533.1"/>
    <property type="molecule type" value="Genomic_DNA"/>
</dbReference>
<dbReference type="Pfam" id="PF01338">
    <property type="entry name" value="Bac_thur_toxin"/>
    <property type="match status" value="1"/>
</dbReference>
<comment type="caution">
    <text evidence="3">The sequence shown here is derived from an EMBL/GenBank/DDBJ whole genome shotgun (WGS) entry which is preliminary data.</text>
</comment>
<keyword evidence="2" id="KW-0749">Sporulation</keyword>
<dbReference type="AlphaFoldDB" id="A0A4P9VMF6"/>
<evidence type="ECO:0000256" key="2">
    <source>
        <dbReference type="ARBA" id="ARBA00022969"/>
    </source>
</evidence>
<dbReference type="SUPFAM" id="SSF55676">
    <property type="entry name" value="CytB endotoxin-like"/>
    <property type="match status" value="1"/>
</dbReference>
<dbReference type="GO" id="GO:0030435">
    <property type="term" value="P:sporulation resulting in formation of a cellular spore"/>
    <property type="evidence" value="ECO:0007669"/>
    <property type="project" value="UniProtKB-KW"/>
</dbReference>
<protein>
    <submittedName>
        <fullName evidence="3">Type-2Aa cytolytic delta-endotoxin</fullName>
    </submittedName>
</protein>
<comment type="similarity">
    <text evidence="1">Belongs to the cyt1/cyt2 endotoxin family.</text>
</comment>
<proteinExistence type="inferred from homology"/>
<evidence type="ECO:0000256" key="1">
    <source>
        <dbReference type="ARBA" id="ARBA00009676"/>
    </source>
</evidence>
<organism evidence="3 4">
    <name type="scientific">Zooshikella ganghwensis</name>
    <dbReference type="NCBI Taxonomy" id="202772"/>
    <lineage>
        <taxon>Bacteria</taxon>
        <taxon>Pseudomonadati</taxon>
        <taxon>Pseudomonadota</taxon>
        <taxon>Gammaproteobacteria</taxon>
        <taxon>Oceanospirillales</taxon>
        <taxon>Zooshikellaceae</taxon>
        <taxon>Zooshikella</taxon>
    </lineage>
</organism>
<sequence>MNNVIINPNDMSGDRGHFSTTLNVGLSYVNQGVNMVKAFDDIVSKKEGINFEKALTIAKEHESFAVIGTKTVKSNTSKQQVWVAIDQLQNLISMVQGAATENWAAFAAAARAFIDLNAQKNGGYFTVFNQSSDSISYQYNMFNITQNKSTGSVMSGQLTSVNIQINQSDANVLSLVAGSTINQSLEFKSMVIVEALS</sequence>
<evidence type="ECO:0000313" key="3">
    <source>
        <dbReference type="EMBL" id="RDH44533.1"/>
    </source>
</evidence>
<evidence type="ECO:0000313" key="4">
    <source>
        <dbReference type="Proteomes" id="UP000257039"/>
    </source>
</evidence>
<gene>
    <name evidence="3" type="ORF">B9G39_14430</name>
</gene>
<dbReference type="Gene3D" id="3.40.198.10">
    <property type="entry name" value="Delta-endotoxin CytB-like"/>
    <property type="match status" value="1"/>
</dbReference>
<accession>A0A4P9VMF6</accession>